<comment type="similarity">
    <text evidence="1">Belongs to the short-chain dehydrogenases/reductases (SDR) family.</text>
</comment>
<dbReference type="RefSeq" id="WP_310457872.1">
    <property type="nucleotide sequence ID" value="NZ_JAVKPH010000015.1"/>
</dbReference>
<keyword evidence="5" id="KW-1185">Reference proteome</keyword>
<dbReference type="Gene3D" id="3.40.50.720">
    <property type="entry name" value="NAD(P)-binding Rossmann-like Domain"/>
    <property type="match status" value="1"/>
</dbReference>
<evidence type="ECO:0000313" key="5">
    <source>
        <dbReference type="Proteomes" id="UP001247754"/>
    </source>
</evidence>
<gene>
    <name evidence="4" type="ORF">RGD00_13530</name>
</gene>
<dbReference type="PANTHER" id="PTHR43639">
    <property type="entry name" value="OXIDOREDUCTASE, SHORT-CHAIN DEHYDROGENASE/REDUCTASE FAMILY (AFU_ORTHOLOGUE AFUA_5G02870)"/>
    <property type="match status" value="1"/>
</dbReference>
<dbReference type="PRINTS" id="PR00081">
    <property type="entry name" value="GDHRDH"/>
</dbReference>
<dbReference type="Proteomes" id="UP001247754">
    <property type="component" value="Unassembled WGS sequence"/>
</dbReference>
<evidence type="ECO:0000313" key="4">
    <source>
        <dbReference type="EMBL" id="MDR5653634.1"/>
    </source>
</evidence>
<organism evidence="4 5">
    <name type="scientific">Ruixingdingia sedimenti</name>
    <dbReference type="NCBI Taxonomy" id="3073604"/>
    <lineage>
        <taxon>Bacteria</taxon>
        <taxon>Pseudomonadati</taxon>
        <taxon>Pseudomonadota</taxon>
        <taxon>Alphaproteobacteria</taxon>
        <taxon>Rhodobacterales</taxon>
        <taxon>Paracoccaceae</taxon>
        <taxon>Ruixingdingia</taxon>
    </lineage>
</organism>
<dbReference type="PROSITE" id="PS00061">
    <property type="entry name" value="ADH_SHORT"/>
    <property type="match status" value="1"/>
</dbReference>
<name>A0ABU1FB14_9RHOB</name>
<dbReference type="Pfam" id="PF13561">
    <property type="entry name" value="adh_short_C2"/>
    <property type="match status" value="1"/>
</dbReference>
<dbReference type="PRINTS" id="PR00080">
    <property type="entry name" value="SDRFAMILY"/>
</dbReference>
<dbReference type="InterPro" id="IPR036291">
    <property type="entry name" value="NAD(P)-bd_dom_sf"/>
</dbReference>
<sequence>MRLEGKVAIVTGAASGFGAATARRFAQEGAKVCLCDILEDEGKAIAASLGGGAMFRRLDVTDEPAWAAVVADVVAQWGRVDILVNNAGTGPGTLDVLDLATWDRVMGINAKSAFLGTRAVVPQMVGQGGGAIVNIGSISAQVGMSLHPGYGASKGAVRTLTLNTAQQYAPQGIRVNTVHPGVMTPMRNSMSKNDPEGRKRMLDRIPAGRTGEPEDIANAVLFLASDEARYITGAELPVDGGYLAQ</sequence>
<reference evidence="4 5" key="1">
    <citation type="submission" date="2023-09" db="EMBL/GenBank/DDBJ databases">
        <title>Xinfangfangia sedmenti sp. nov., isolated the sedment.</title>
        <authorList>
            <person name="Xu L."/>
        </authorList>
    </citation>
    <scope>NUCLEOTIDE SEQUENCE [LARGE SCALE GENOMIC DNA]</scope>
    <source>
        <strain evidence="4 5">LG-4</strain>
    </source>
</reference>
<keyword evidence="2" id="KW-0560">Oxidoreductase</keyword>
<dbReference type="EMBL" id="JAVKPH010000015">
    <property type="protein sequence ID" value="MDR5653634.1"/>
    <property type="molecule type" value="Genomic_DNA"/>
</dbReference>
<evidence type="ECO:0000256" key="3">
    <source>
        <dbReference type="SAM" id="MobiDB-lite"/>
    </source>
</evidence>
<protein>
    <submittedName>
        <fullName evidence="4">SDR family oxidoreductase</fullName>
    </submittedName>
</protein>
<evidence type="ECO:0000256" key="1">
    <source>
        <dbReference type="ARBA" id="ARBA00006484"/>
    </source>
</evidence>
<accession>A0ABU1FB14</accession>
<dbReference type="SUPFAM" id="SSF51735">
    <property type="entry name" value="NAD(P)-binding Rossmann-fold domains"/>
    <property type="match status" value="1"/>
</dbReference>
<feature type="region of interest" description="Disordered" evidence="3">
    <location>
        <begin position="178"/>
        <end position="197"/>
    </location>
</feature>
<dbReference type="PANTHER" id="PTHR43639:SF1">
    <property type="entry name" value="SHORT-CHAIN DEHYDROGENASE_REDUCTASE FAMILY PROTEIN"/>
    <property type="match status" value="1"/>
</dbReference>
<comment type="caution">
    <text evidence="4">The sequence shown here is derived from an EMBL/GenBank/DDBJ whole genome shotgun (WGS) entry which is preliminary data.</text>
</comment>
<dbReference type="InterPro" id="IPR002347">
    <property type="entry name" value="SDR_fam"/>
</dbReference>
<proteinExistence type="inferred from homology"/>
<evidence type="ECO:0000256" key="2">
    <source>
        <dbReference type="ARBA" id="ARBA00023002"/>
    </source>
</evidence>
<dbReference type="InterPro" id="IPR020904">
    <property type="entry name" value="Sc_DH/Rdtase_CS"/>
</dbReference>
<dbReference type="NCBIfam" id="NF005559">
    <property type="entry name" value="PRK07231.1"/>
    <property type="match status" value="1"/>
</dbReference>